<evidence type="ECO:0000313" key="11">
    <source>
        <dbReference type="Proteomes" id="UP000006671"/>
    </source>
</evidence>
<dbReference type="RefSeq" id="XP_002669872.1">
    <property type="nucleotide sequence ID" value="XM_002669826.1"/>
</dbReference>
<dbReference type="OMA" id="MNDEFRF"/>
<dbReference type="Proteomes" id="UP000006671">
    <property type="component" value="Unassembled WGS sequence"/>
</dbReference>
<feature type="compositionally biased region" description="Low complexity" evidence="8">
    <location>
        <begin position="64"/>
        <end position="78"/>
    </location>
</feature>
<dbReference type="GO" id="GO:0070628">
    <property type="term" value="F:proteasome binding"/>
    <property type="evidence" value="ECO:0007669"/>
    <property type="project" value="TreeGrafter"/>
</dbReference>
<dbReference type="AlphaFoldDB" id="D2W167"/>
<gene>
    <name evidence="10" type="ORF">NAEGRDRAFT_75107</name>
</gene>
<dbReference type="InterPro" id="IPR001394">
    <property type="entry name" value="Peptidase_C19_UCH"/>
</dbReference>
<dbReference type="EMBL" id="GG738921">
    <property type="protein sequence ID" value="EFC37128.1"/>
    <property type="molecule type" value="Genomic_DNA"/>
</dbReference>
<reference evidence="10 11" key="1">
    <citation type="journal article" date="2010" name="Cell">
        <title>The genome of Naegleria gruberi illuminates early eukaryotic versatility.</title>
        <authorList>
            <person name="Fritz-Laylin L.K."/>
            <person name="Prochnik S.E."/>
            <person name="Ginger M.L."/>
            <person name="Dacks J.B."/>
            <person name="Carpenter M.L."/>
            <person name="Field M.C."/>
            <person name="Kuo A."/>
            <person name="Paredez A."/>
            <person name="Chapman J."/>
            <person name="Pham J."/>
            <person name="Shu S."/>
            <person name="Neupane R."/>
            <person name="Cipriano M."/>
            <person name="Mancuso J."/>
            <person name="Tu H."/>
            <person name="Salamov A."/>
            <person name="Lindquist E."/>
            <person name="Shapiro H."/>
            <person name="Lucas S."/>
            <person name="Grigoriev I.V."/>
            <person name="Cande W.Z."/>
            <person name="Fulton C."/>
            <person name="Rokhsar D.S."/>
            <person name="Dawson S.C."/>
        </authorList>
    </citation>
    <scope>NUCLEOTIDE SEQUENCE [LARGE SCALE GENOMIC DNA]</scope>
    <source>
        <strain evidence="10 11">NEG-M</strain>
    </source>
</reference>
<evidence type="ECO:0000256" key="2">
    <source>
        <dbReference type="ARBA" id="ARBA00022670"/>
    </source>
</evidence>
<dbReference type="GeneID" id="8856685"/>
<evidence type="ECO:0000256" key="1">
    <source>
        <dbReference type="ARBA" id="ARBA00000707"/>
    </source>
</evidence>
<dbReference type="GO" id="GO:0016579">
    <property type="term" value="P:protein deubiquitination"/>
    <property type="evidence" value="ECO:0007669"/>
    <property type="project" value="InterPro"/>
</dbReference>
<keyword evidence="7" id="KW-0175">Coiled coil</keyword>
<evidence type="ECO:0000256" key="5">
    <source>
        <dbReference type="ARBA" id="ARBA00022807"/>
    </source>
</evidence>
<dbReference type="GO" id="GO:0043161">
    <property type="term" value="P:proteasome-mediated ubiquitin-dependent protein catabolic process"/>
    <property type="evidence" value="ECO:0007669"/>
    <property type="project" value="InterPro"/>
</dbReference>
<evidence type="ECO:0000256" key="4">
    <source>
        <dbReference type="ARBA" id="ARBA00022801"/>
    </source>
</evidence>
<feature type="region of interest" description="Disordered" evidence="8">
    <location>
        <begin position="59"/>
        <end position="79"/>
    </location>
</feature>
<dbReference type="SUPFAM" id="SSF54001">
    <property type="entry name" value="Cysteine proteinases"/>
    <property type="match status" value="1"/>
</dbReference>
<evidence type="ECO:0000259" key="9">
    <source>
        <dbReference type="PROSITE" id="PS50235"/>
    </source>
</evidence>
<dbReference type="STRING" id="5762.D2W167"/>
<dbReference type="GO" id="GO:0004843">
    <property type="term" value="F:cysteine-type deubiquitinase activity"/>
    <property type="evidence" value="ECO:0007669"/>
    <property type="project" value="UniProtKB-UniRule"/>
</dbReference>
<evidence type="ECO:0000313" key="10">
    <source>
        <dbReference type="EMBL" id="EFC37128.1"/>
    </source>
</evidence>
<evidence type="ECO:0000256" key="3">
    <source>
        <dbReference type="ARBA" id="ARBA00022786"/>
    </source>
</evidence>
<feature type="compositionally biased region" description="Polar residues" evidence="8">
    <location>
        <begin position="133"/>
        <end position="156"/>
    </location>
</feature>
<proteinExistence type="inferred from homology"/>
<dbReference type="PANTHER" id="PTHR43982">
    <property type="entry name" value="UBIQUITIN CARBOXYL-TERMINAL HYDROLASE"/>
    <property type="match status" value="1"/>
</dbReference>
<keyword evidence="4 6" id="KW-0378">Hydrolase</keyword>
<dbReference type="Gene3D" id="3.90.70.10">
    <property type="entry name" value="Cysteine proteinases"/>
    <property type="match status" value="1"/>
</dbReference>
<dbReference type="VEuPathDB" id="AmoebaDB:NAEGRDRAFT_75107"/>
<organism evidence="11">
    <name type="scientific">Naegleria gruberi</name>
    <name type="common">Amoeba</name>
    <dbReference type="NCBI Taxonomy" id="5762"/>
    <lineage>
        <taxon>Eukaryota</taxon>
        <taxon>Discoba</taxon>
        <taxon>Heterolobosea</taxon>
        <taxon>Tetramitia</taxon>
        <taxon>Eutetramitia</taxon>
        <taxon>Vahlkampfiidae</taxon>
        <taxon>Naegleria</taxon>
    </lineage>
</organism>
<name>D2W167_NAEGR</name>
<dbReference type="InterPro" id="IPR018200">
    <property type="entry name" value="USP_CS"/>
</dbReference>
<dbReference type="InParanoid" id="D2W167"/>
<comment type="catalytic activity">
    <reaction evidence="1 6">
        <text>Thiol-dependent hydrolysis of ester, thioester, amide, peptide and isopeptide bonds formed by the C-terminal Gly of ubiquitin (a 76-residue protein attached to proteins as an intracellular targeting signal).</text>
        <dbReference type="EC" id="3.4.19.12"/>
    </reaction>
</comment>
<protein>
    <recommendedName>
        <fullName evidence="6">Ubiquitin carboxyl-terminal hydrolase</fullName>
        <ecNumber evidence="6">3.4.19.12</ecNumber>
    </recommendedName>
</protein>
<feature type="domain" description="USP" evidence="9">
    <location>
        <begin position="100"/>
        <end position="549"/>
    </location>
</feature>
<dbReference type="EC" id="3.4.19.12" evidence="6"/>
<dbReference type="PANTHER" id="PTHR43982:SF6">
    <property type="entry name" value="UBIQUITIN CARBOXYL-TERMINAL HYDROLASE 2-RELATED"/>
    <property type="match status" value="1"/>
</dbReference>
<feature type="coiled-coil region" evidence="7">
    <location>
        <begin position="440"/>
        <end position="467"/>
    </location>
</feature>
<comment type="similarity">
    <text evidence="6">Belongs to the peptidase C19 family.</text>
</comment>
<evidence type="ECO:0000256" key="6">
    <source>
        <dbReference type="RuleBase" id="RU366025"/>
    </source>
</evidence>
<dbReference type="PROSITE" id="PS00972">
    <property type="entry name" value="USP_1"/>
    <property type="match status" value="1"/>
</dbReference>
<dbReference type="InterPro" id="IPR044635">
    <property type="entry name" value="UBP14-like"/>
</dbReference>
<dbReference type="InterPro" id="IPR028889">
    <property type="entry name" value="USP"/>
</dbReference>
<feature type="region of interest" description="Disordered" evidence="8">
    <location>
        <begin position="132"/>
        <end position="156"/>
    </location>
</feature>
<keyword evidence="11" id="KW-1185">Reference proteome</keyword>
<keyword evidence="5 6" id="KW-0788">Thiol protease</keyword>
<evidence type="ECO:0000256" key="7">
    <source>
        <dbReference type="SAM" id="Coils"/>
    </source>
</evidence>
<evidence type="ECO:0000256" key="8">
    <source>
        <dbReference type="SAM" id="MobiDB-lite"/>
    </source>
</evidence>
<dbReference type="PROSITE" id="PS50235">
    <property type="entry name" value="USP_3"/>
    <property type="match status" value="1"/>
</dbReference>
<dbReference type="Pfam" id="PF00443">
    <property type="entry name" value="UCH"/>
    <property type="match status" value="1"/>
</dbReference>
<dbReference type="InterPro" id="IPR038765">
    <property type="entry name" value="Papain-like_cys_pep_sf"/>
</dbReference>
<dbReference type="eggNOG" id="KOG1863">
    <property type="taxonomic scope" value="Eukaryota"/>
</dbReference>
<keyword evidence="2 6" id="KW-0645">Protease</keyword>
<sequence>MVTVDLNNEDESTLLKAIENKPASPLLDFTDENGTIHIIDDMDTKEDTELARAIQISLDQDKASNNNNTNSTNVPSNPDELILRTTWTPQGDQEKFPSGVGLKNIGNTCYVNALLQSYFMIPSVLKSIMKTKPSAQKPNSSPEDVQMTEANQTQDASLAHLDEESSIEFLQSLQKLFASMLLSNTNFVDPSPVMQKLKDAENKPYKIGEMQDLPEFNSLFLSRLEKGMETLHKESRENISAKFKELFYGKTAVFVEAEELDHTKIEKKTIDTFNHLILPISQDTRNYMDAFELCMKDDMIEYTTDKSHKTKARKTMWFDGKDSVPPVLFLQTSRAVYGTNTLTKIQNSIDLPFDLNLGPYLLHNKEITEGIRSKLKVLNQELEHVDRRLKSFLESYENRDFGLIQAFEVCSNRLFEIRHEYEEQLSSSNANNIDHFSIAIQVLQQQQENMTRRVSELKEKRDSLLNQIEKVWEVQYPQELTYNLYSIIMHSGSSALGGHYWSYIKYQGDDDTWFKFNDTIVTTLTKEDVIREAFKTKSNSAYCLIYIDPSKTGKFDASFKDEIVTEVPQQVLAEIERKNHDILRKFKPEILQEMKKNFSVKDLLKDDMTNRIHLARSDLQNSSLEHDYKLRNFLSFLQCIINAASSEAAKNELNAIFCAHIVNEGQRLYLVNHFQRILNIKK</sequence>
<keyword evidence="3 6" id="KW-0833">Ubl conjugation pathway</keyword>
<accession>D2W167</accession>
<dbReference type="PROSITE" id="PS00973">
    <property type="entry name" value="USP_2"/>
    <property type="match status" value="1"/>
</dbReference>
<dbReference type="GO" id="GO:0061136">
    <property type="term" value="P:regulation of proteasomal protein catabolic process"/>
    <property type="evidence" value="ECO:0007669"/>
    <property type="project" value="TreeGrafter"/>
</dbReference>
<dbReference type="KEGG" id="ngr:NAEGRDRAFT_75107"/>
<dbReference type="OrthoDB" id="2420415at2759"/>